<dbReference type="Gene3D" id="2.60.40.10">
    <property type="entry name" value="Immunoglobulins"/>
    <property type="match status" value="1"/>
</dbReference>
<feature type="domain" description="PKD" evidence="1">
    <location>
        <begin position="72"/>
        <end position="118"/>
    </location>
</feature>
<dbReference type="PROSITE" id="PS50093">
    <property type="entry name" value="PKD"/>
    <property type="match status" value="1"/>
</dbReference>
<name>A0AB33L3V9_9FLAO</name>
<dbReference type="Pfam" id="PF00801">
    <property type="entry name" value="PKD"/>
    <property type="match status" value="1"/>
</dbReference>
<dbReference type="EMBL" id="AP035888">
    <property type="protein sequence ID" value="BFP68809.1"/>
    <property type="molecule type" value="Genomic_DNA"/>
</dbReference>
<reference evidence="2" key="1">
    <citation type="submission" date="2024-08" db="EMBL/GenBank/DDBJ databases">
        <title>Whole genome sequence of Tenacibaculum sp. strain pbs-1 associated with black-spot shell disease in Akoya pearl oysters.</title>
        <authorList>
            <person name="Sakatoku A."/>
            <person name="Suzuki T."/>
            <person name="Hatano K."/>
            <person name="Seki M."/>
            <person name="Tanaka D."/>
            <person name="Nakamura S."/>
            <person name="Suzuki N."/>
            <person name="Isshiki T."/>
        </authorList>
    </citation>
    <scope>NUCLEOTIDE SEQUENCE</scope>
    <source>
        <strain evidence="2">Pbs-1</strain>
    </source>
</reference>
<dbReference type="SUPFAM" id="SSF49299">
    <property type="entry name" value="PKD domain"/>
    <property type="match status" value="1"/>
</dbReference>
<evidence type="ECO:0000313" key="2">
    <source>
        <dbReference type="EMBL" id="BFP68809.1"/>
    </source>
</evidence>
<dbReference type="InterPro" id="IPR013783">
    <property type="entry name" value="Ig-like_fold"/>
</dbReference>
<protein>
    <recommendedName>
        <fullName evidence="1">PKD domain-containing protein</fullName>
    </recommendedName>
</protein>
<dbReference type="InterPro" id="IPR035986">
    <property type="entry name" value="PKD_dom_sf"/>
</dbReference>
<dbReference type="AlphaFoldDB" id="A0AB33L3V9"/>
<gene>
    <name evidence="2" type="ORF">Pbs1_21520</name>
</gene>
<evidence type="ECO:0000259" key="1">
    <source>
        <dbReference type="PROSITE" id="PS50093"/>
    </source>
</evidence>
<dbReference type="InterPro" id="IPR000601">
    <property type="entry name" value="PKD_dom"/>
</dbReference>
<proteinExistence type="predicted"/>
<organism evidence="2">
    <name type="scientific">Tenacibaculum sp. Pbs-1</name>
    <dbReference type="NCBI Taxonomy" id="3238748"/>
    <lineage>
        <taxon>Bacteria</taxon>
        <taxon>Pseudomonadati</taxon>
        <taxon>Bacteroidota</taxon>
        <taxon>Flavobacteriia</taxon>
        <taxon>Flavobacteriales</taxon>
        <taxon>Flavobacteriaceae</taxon>
        <taxon>Tenacibaculum</taxon>
    </lineage>
</organism>
<accession>A0AB33L3V9</accession>
<sequence>MVFGDCDERFTLTDARFDCDCSVYPTPPLAYPIYSQFGSPVPSGYSEGNLGSNYICTTTINNELSVPYERCASYNWQISPGGNQGKVFPSGNSAIVTVSQPGTYTVTLTTTNVAGSRVEKFILYAEDCDGGIGSGGF</sequence>